<dbReference type="Proteomes" id="UP000015105">
    <property type="component" value="Chromosome 1D"/>
</dbReference>
<protein>
    <submittedName>
        <fullName evidence="2">Uncharacterized protein</fullName>
    </submittedName>
</protein>
<proteinExistence type="predicted"/>
<reference evidence="2" key="4">
    <citation type="submission" date="2019-03" db="UniProtKB">
        <authorList>
            <consortium name="EnsemblPlants"/>
        </authorList>
    </citation>
    <scope>IDENTIFICATION</scope>
</reference>
<keyword evidence="1" id="KW-1133">Transmembrane helix</keyword>
<reference evidence="3" key="2">
    <citation type="journal article" date="2017" name="Nat. Plants">
        <title>The Aegilops tauschii genome reveals multiple impacts of transposons.</title>
        <authorList>
            <person name="Zhao G."/>
            <person name="Zou C."/>
            <person name="Li K."/>
            <person name="Wang K."/>
            <person name="Li T."/>
            <person name="Gao L."/>
            <person name="Zhang X."/>
            <person name="Wang H."/>
            <person name="Yang Z."/>
            <person name="Liu X."/>
            <person name="Jiang W."/>
            <person name="Mao L."/>
            <person name="Kong X."/>
            <person name="Jiao Y."/>
            <person name="Jia J."/>
        </authorList>
    </citation>
    <scope>NUCLEOTIDE SEQUENCE [LARGE SCALE GENOMIC DNA]</scope>
    <source>
        <strain evidence="3">cv. AL8/78</strain>
    </source>
</reference>
<accession>A0A452XLV1</accession>
<keyword evidence="3" id="KW-1185">Reference proteome</keyword>
<dbReference type="EnsemblPlants" id="AET1Gv20056100.8">
    <property type="protein sequence ID" value="AET1Gv20056100.8"/>
    <property type="gene ID" value="AET1Gv20056100"/>
</dbReference>
<sequence length="208" mass="23171">ENQAKARGQHRAERPICQLPEWNLSTLSPEKSKGTKAESHGALVCVAPMVKGRFLGMCLLLVAAAGLADGKGKGKKQGVRLLDAGRLEKFVDELPDIPVLRGYGVAERGRLVAGELAVGMYDTMWRVRAHEPHIVGLFFFLACLLCVGISCVRRRTRRVLVEVTIHCSVLFFSSDISRFSFIEKKFPFLYFPIMLVTPKVTHKSTKLF</sequence>
<name>A0A452XLV1_AEGTS</name>
<evidence type="ECO:0000313" key="2">
    <source>
        <dbReference type="EnsemblPlants" id="AET1Gv20056100.8"/>
    </source>
</evidence>
<evidence type="ECO:0000256" key="1">
    <source>
        <dbReference type="SAM" id="Phobius"/>
    </source>
</evidence>
<dbReference type="Gramene" id="AET1Gv20056100.8">
    <property type="protein sequence ID" value="AET1Gv20056100.8"/>
    <property type="gene ID" value="AET1Gv20056100"/>
</dbReference>
<feature type="transmembrane region" description="Helical" evidence="1">
    <location>
        <begin position="134"/>
        <end position="152"/>
    </location>
</feature>
<reference evidence="3" key="1">
    <citation type="journal article" date="2014" name="Science">
        <title>Ancient hybridizations among the ancestral genomes of bread wheat.</title>
        <authorList>
            <consortium name="International Wheat Genome Sequencing Consortium,"/>
            <person name="Marcussen T."/>
            <person name="Sandve S.R."/>
            <person name="Heier L."/>
            <person name="Spannagl M."/>
            <person name="Pfeifer M."/>
            <person name="Jakobsen K.S."/>
            <person name="Wulff B.B."/>
            <person name="Steuernagel B."/>
            <person name="Mayer K.F."/>
            <person name="Olsen O.A."/>
        </authorList>
    </citation>
    <scope>NUCLEOTIDE SEQUENCE [LARGE SCALE GENOMIC DNA]</scope>
    <source>
        <strain evidence="3">cv. AL8/78</strain>
    </source>
</reference>
<organism evidence="2 3">
    <name type="scientific">Aegilops tauschii subsp. strangulata</name>
    <name type="common">Goatgrass</name>
    <dbReference type="NCBI Taxonomy" id="200361"/>
    <lineage>
        <taxon>Eukaryota</taxon>
        <taxon>Viridiplantae</taxon>
        <taxon>Streptophyta</taxon>
        <taxon>Embryophyta</taxon>
        <taxon>Tracheophyta</taxon>
        <taxon>Spermatophyta</taxon>
        <taxon>Magnoliopsida</taxon>
        <taxon>Liliopsida</taxon>
        <taxon>Poales</taxon>
        <taxon>Poaceae</taxon>
        <taxon>BOP clade</taxon>
        <taxon>Pooideae</taxon>
        <taxon>Triticodae</taxon>
        <taxon>Triticeae</taxon>
        <taxon>Triticinae</taxon>
        <taxon>Aegilops</taxon>
    </lineage>
</organism>
<keyword evidence="1" id="KW-0472">Membrane</keyword>
<dbReference type="AlphaFoldDB" id="A0A452XLV1"/>
<evidence type="ECO:0000313" key="3">
    <source>
        <dbReference type="Proteomes" id="UP000015105"/>
    </source>
</evidence>
<reference evidence="2" key="3">
    <citation type="journal article" date="2017" name="Nature">
        <title>Genome sequence of the progenitor of the wheat D genome Aegilops tauschii.</title>
        <authorList>
            <person name="Luo M.C."/>
            <person name="Gu Y.Q."/>
            <person name="Puiu D."/>
            <person name="Wang H."/>
            <person name="Twardziok S.O."/>
            <person name="Deal K.R."/>
            <person name="Huo N."/>
            <person name="Zhu T."/>
            <person name="Wang L."/>
            <person name="Wang Y."/>
            <person name="McGuire P.E."/>
            <person name="Liu S."/>
            <person name="Long H."/>
            <person name="Ramasamy R.K."/>
            <person name="Rodriguez J.C."/>
            <person name="Van S.L."/>
            <person name="Yuan L."/>
            <person name="Wang Z."/>
            <person name="Xia Z."/>
            <person name="Xiao L."/>
            <person name="Anderson O.D."/>
            <person name="Ouyang S."/>
            <person name="Liang Y."/>
            <person name="Zimin A.V."/>
            <person name="Pertea G."/>
            <person name="Qi P."/>
            <person name="Bennetzen J.L."/>
            <person name="Dai X."/>
            <person name="Dawson M.W."/>
            <person name="Muller H.G."/>
            <person name="Kugler K."/>
            <person name="Rivarola-Duarte L."/>
            <person name="Spannagl M."/>
            <person name="Mayer K.F.X."/>
            <person name="Lu F.H."/>
            <person name="Bevan M.W."/>
            <person name="Leroy P."/>
            <person name="Li P."/>
            <person name="You F.M."/>
            <person name="Sun Q."/>
            <person name="Liu Z."/>
            <person name="Lyons E."/>
            <person name="Wicker T."/>
            <person name="Salzberg S.L."/>
            <person name="Devos K.M."/>
            <person name="Dvorak J."/>
        </authorList>
    </citation>
    <scope>NUCLEOTIDE SEQUENCE [LARGE SCALE GENOMIC DNA]</scope>
    <source>
        <strain evidence="2">cv. AL8/78</strain>
    </source>
</reference>
<feature type="transmembrane region" description="Helical" evidence="1">
    <location>
        <begin position="41"/>
        <end position="68"/>
    </location>
</feature>
<reference evidence="2" key="5">
    <citation type="journal article" date="2021" name="G3 (Bethesda)">
        <title>Aegilops tauschii genome assembly Aet v5.0 features greater sequence contiguity and improved annotation.</title>
        <authorList>
            <person name="Wang L."/>
            <person name="Zhu T."/>
            <person name="Rodriguez J.C."/>
            <person name="Deal K.R."/>
            <person name="Dubcovsky J."/>
            <person name="McGuire P.E."/>
            <person name="Lux T."/>
            <person name="Spannagl M."/>
            <person name="Mayer K.F.X."/>
            <person name="Baldrich P."/>
            <person name="Meyers B.C."/>
            <person name="Huo N."/>
            <person name="Gu Y.Q."/>
            <person name="Zhou H."/>
            <person name="Devos K.M."/>
            <person name="Bennetzen J.L."/>
            <person name="Unver T."/>
            <person name="Budak H."/>
            <person name="Gulick P.J."/>
            <person name="Galiba G."/>
            <person name="Kalapos B."/>
            <person name="Nelson D.R."/>
            <person name="Li P."/>
            <person name="You F.M."/>
            <person name="Luo M.C."/>
            <person name="Dvorak J."/>
        </authorList>
    </citation>
    <scope>NUCLEOTIDE SEQUENCE [LARGE SCALE GENOMIC DNA]</scope>
    <source>
        <strain evidence="2">cv. AL8/78</strain>
    </source>
</reference>
<keyword evidence="1" id="KW-0812">Transmembrane</keyword>